<dbReference type="OrthoDB" id="10025033at2759"/>
<dbReference type="FunFam" id="3.40.50.300:FF:003770">
    <property type="entry name" value="ATP-dependent RNA helicase DHR1, putative"/>
    <property type="match status" value="1"/>
</dbReference>
<dbReference type="Pfam" id="PF07717">
    <property type="entry name" value="OB_NTP_bind"/>
    <property type="match status" value="1"/>
</dbReference>
<dbReference type="InterPro" id="IPR056371">
    <property type="entry name" value="DHX37-like_C"/>
</dbReference>
<dbReference type="Proteomes" id="UP000283509">
    <property type="component" value="Unassembled WGS sequence"/>
</dbReference>
<dbReference type="SMART" id="SM00847">
    <property type="entry name" value="HA2"/>
    <property type="match status" value="1"/>
</dbReference>
<dbReference type="Pfam" id="PF21010">
    <property type="entry name" value="HA2_C"/>
    <property type="match status" value="1"/>
</dbReference>
<evidence type="ECO:0000256" key="5">
    <source>
        <dbReference type="SAM" id="MobiDB-lite"/>
    </source>
</evidence>
<name>A0A3R7NEV8_PENVA</name>
<dbReference type="InterPro" id="IPR011709">
    <property type="entry name" value="DEAD-box_helicase_OB_fold"/>
</dbReference>
<keyword evidence="2" id="KW-0378">Hydrolase</keyword>
<dbReference type="CDD" id="cd18791">
    <property type="entry name" value="SF2_C_RHA"/>
    <property type="match status" value="1"/>
</dbReference>
<evidence type="ECO:0000259" key="6">
    <source>
        <dbReference type="PROSITE" id="PS51194"/>
    </source>
</evidence>
<dbReference type="EMBL" id="QCYY01000311">
    <property type="protein sequence ID" value="ROT85321.1"/>
    <property type="molecule type" value="Genomic_DNA"/>
</dbReference>
<dbReference type="AlphaFoldDB" id="A0A3R7NEV8"/>
<evidence type="ECO:0000256" key="3">
    <source>
        <dbReference type="ARBA" id="ARBA00022806"/>
    </source>
</evidence>
<dbReference type="Pfam" id="PF23362">
    <property type="entry name" value="DHX37_C"/>
    <property type="match status" value="1"/>
</dbReference>
<feature type="domain" description="Helicase C-terminal" evidence="6">
    <location>
        <begin position="108"/>
        <end position="316"/>
    </location>
</feature>
<keyword evidence="1" id="KW-0547">Nucleotide-binding</keyword>
<accession>A0A3R7NEV8</accession>
<dbReference type="GO" id="GO:0016787">
    <property type="term" value="F:hydrolase activity"/>
    <property type="evidence" value="ECO:0007669"/>
    <property type="project" value="UniProtKB-KW"/>
</dbReference>
<dbReference type="PANTHER" id="PTHR18934:SF99">
    <property type="entry name" value="ATP-DEPENDENT RNA HELICASE DHX37-RELATED"/>
    <property type="match status" value="1"/>
</dbReference>
<dbReference type="PROSITE" id="PS51194">
    <property type="entry name" value="HELICASE_CTER"/>
    <property type="match status" value="1"/>
</dbReference>
<evidence type="ECO:0000256" key="4">
    <source>
        <dbReference type="ARBA" id="ARBA00022840"/>
    </source>
</evidence>
<keyword evidence="8" id="KW-1185">Reference proteome</keyword>
<protein>
    <submittedName>
        <fullName evidence="7">Putative ATP-dependent RNA helicase kurz</fullName>
    </submittedName>
</protein>
<dbReference type="GO" id="GO:0004386">
    <property type="term" value="F:helicase activity"/>
    <property type="evidence" value="ECO:0007669"/>
    <property type="project" value="UniProtKB-KW"/>
</dbReference>
<gene>
    <name evidence="7" type="ORF">C7M84_016763</name>
</gene>
<evidence type="ECO:0000313" key="7">
    <source>
        <dbReference type="EMBL" id="ROT85321.1"/>
    </source>
</evidence>
<feature type="region of interest" description="Disordered" evidence="5">
    <location>
        <begin position="148"/>
        <end position="186"/>
    </location>
</feature>
<keyword evidence="3 7" id="KW-0347">Helicase</keyword>
<dbReference type="SUPFAM" id="SSF52540">
    <property type="entry name" value="P-loop containing nucleoside triphosphate hydrolases"/>
    <property type="match status" value="1"/>
</dbReference>
<dbReference type="Gene3D" id="3.40.50.300">
    <property type="entry name" value="P-loop containing nucleotide triphosphate hydrolases"/>
    <property type="match status" value="2"/>
</dbReference>
<dbReference type="InterPro" id="IPR001650">
    <property type="entry name" value="Helicase_C-like"/>
</dbReference>
<dbReference type="GO" id="GO:0005730">
    <property type="term" value="C:nucleolus"/>
    <property type="evidence" value="ECO:0007669"/>
    <property type="project" value="TreeGrafter"/>
</dbReference>
<dbReference type="GO" id="GO:0000462">
    <property type="term" value="P:maturation of SSU-rRNA from tricistronic rRNA transcript (SSU-rRNA, 5.8S rRNA, LSU-rRNA)"/>
    <property type="evidence" value="ECO:0007669"/>
    <property type="project" value="TreeGrafter"/>
</dbReference>
<evidence type="ECO:0000256" key="1">
    <source>
        <dbReference type="ARBA" id="ARBA00022741"/>
    </source>
</evidence>
<dbReference type="InterPro" id="IPR007502">
    <property type="entry name" value="Helicase-assoc_dom"/>
</dbReference>
<reference evidence="7 8" key="2">
    <citation type="submission" date="2019-01" db="EMBL/GenBank/DDBJ databases">
        <title>The decoding of complex shrimp genome reveals the adaptation for benthos swimmer, frequently molting mechanism and breeding impact on genome.</title>
        <authorList>
            <person name="Sun Y."/>
            <person name="Gao Y."/>
            <person name="Yu Y."/>
        </authorList>
    </citation>
    <scope>NUCLEOTIDE SEQUENCE [LARGE SCALE GENOMIC DNA]</scope>
    <source>
        <tissue evidence="7">Muscle</tissue>
    </source>
</reference>
<reference evidence="7 8" key="1">
    <citation type="submission" date="2018-04" db="EMBL/GenBank/DDBJ databases">
        <authorList>
            <person name="Zhang X."/>
            <person name="Yuan J."/>
            <person name="Li F."/>
            <person name="Xiang J."/>
        </authorList>
    </citation>
    <scope>NUCLEOTIDE SEQUENCE [LARGE SCALE GENOMIC DNA]</scope>
    <source>
        <tissue evidence="7">Muscle</tissue>
    </source>
</reference>
<dbReference type="Pfam" id="PF00271">
    <property type="entry name" value="Helicase_C"/>
    <property type="match status" value="1"/>
</dbReference>
<comment type="caution">
    <text evidence="7">The sequence shown here is derived from an EMBL/GenBank/DDBJ whole genome shotgun (WGS) entry which is preliminary data.</text>
</comment>
<keyword evidence="4" id="KW-0067">ATP-binding</keyword>
<organism evidence="7 8">
    <name type="scientific">Penaeus vannamei</name>
    <name type="common">Whiteleg shrimp</name>
    <name type="synonym">Litopenaeus vannamei</name>
    <dbReference type="NCBI Taxonomy" id="6689"/>
    <lineage>
        <taxon>Eukaryota</taxon>
        <taxon>Metazoa</taxon>
        <taxon>Ecdysozoa</taxon>
        <taxon>Arthropoda</taxon>
        <taxon>Crustacea</taxon>
        <taxon>Multicrustacea</taxon>
        <taxon>Malacostraca</taxon>
        <taxon>Eumalacostraca</taxon>
        <taxon>Eucarida</taxon>
        <taxon>Decapoda</taxon>
        <taxon>Dendrobranchiata</taxon>
        <taxon>Penaeoidea</taxon>
        <taxon>Penaeidae</taxon>
        <taxon>Penaeus</taxon>
    </lineage>
</organism>
<proteinExistence type="predicted"/>
<dbReference type="PANTHER" id="PTHR18934">
    <property type="entry name" value="ATP-DEPENDENT RNA HELICASE"/>
    <property type="match status" value="1"/>
</dbReference>
<feature type="compositionally biased region" description="Acidic residues" evidence="5">
    <location>
        <begin position="160"/>
        <end position="175"/>
    </location>
</feature>
<sequence>MSATLRVEDFTDNVRLFKQPKPPIMKVDARMFDVAIHYNKRTNEDYVGEAYKKACKIHRQLPDGGILIFLTGQQEVNTVVRKLRSTFPAHSGSNNEIKKSAYQRKKEELKAKKIKRKSDQPQKVVLPKVKLEDFVSAFPDDAEGEVEDFLPELEDRGADDRDDSDLDLEEDDEGEAEGRGDEPEQPMWVVPLYSMLPPEKQQMVFQPPPEGMRMCVVATNVAETSLTIPNIKYVIDTGKVKEKVYDKVTGVSMFHVTWIAQASANQRAGRAGRTAPGHCYRLYSSAVFNDEFQKFTTPEIQRRPIDDLVLVMKSMNLPVINFPFPTPPDQLQVRTGIKRLITLGGLDESELMKKKSAAAAPSRKRRKPDHSNMVVHKDLSYITPLGRAMAAFPLAPRYGKMLALSHQHNLLPYTVAIVAALTVQEVLIETPLDSKANVNETRKRWQTLRLSWASTGNSRSLGDAMVLLRAVGAAEYQGGDREWCEKNGLRHKGIIEIRKLRRQLTNEINVIIPSCNIVLDPHMAPPTDDEARLLRQIMLAGAVDHVARRVDDNELKTPEDRQKWRYAYRTQEMEEPVFLPSASVTRIDMPKWVVYQDIYETHKMFMRTVTVIEPEWLAIFAPKLCDFSAPLETPEPRYDAERDKIMCHRTATFGPSAWEIPEVEVEYPYSRELFPWVAFYFLTGDICPALKPFKEYLFEPRTLVNPVAIRYREQRDNILRALMSQKVTGYAKLEQLWKIQPKFLQKEYLHWFQDSELHAEVIKIWPPFLKREVNEWE</sequence>
<dbReference type="Gene3D" id="1.20.120.1080">
    <property type="match status" value="1"/>
</dbReference>
<dbReference type="InterPro" id="IPR027417">
    <property type="entry name" value="P-loop_NTPase"/>
</dbReference>
<evidence type="ECO:0000313" key="8">
    <source>
        <dbReference type="Proteomes" id="UP000283509"/>
    </source>
</evidence>
<dbReference type="SMART" id="SM00490">
    <property type="entry name" value="HELICc"/>
    <property type="match status" value="1"/>
</dbReference>
<evidence type="ECO:0000256" key="2">
    <source>
        <dbReference type="ARBA" id="ARBA00022801"/>
    </source>
</evidence>
<dbReference type="GO" id="GO:0003723">
    <property type="term" value="F:RNA binding"/>
    <property type="evidence" value="ECO:0007669"/>
    <property type="project" value="TreeGrafter"/>
</dbReference>
<dbReference type="STRING" id="6689.A0A3R7NEV8"/>
<dbReference type="GO" id="GO:0005524">
    <property type="term" value="F:ATP binding"/>
    <property type="evidence" value="ECO:0007669"/>
    <property type="project" value="UniProtKB-KW"/>
</dbReference>